<sequence length="115" mass="13126">MKYSFDIVGVSSILHFFHHQQQSWDNSDPQGVEYVGSHICSLDAVLESVEPVLPKWGWNKDEVVTTVIKFWMNNSETINYWKSRLTDAGTNNLLVARVADTEALRAELDSLLNKE</sequence>
<dbReference type="EMBL" id="LMTZ01000094">
    <property type="protein sequence ID" value="KST66798.1"/>
    <property type="molecule type" value="Genomic_DNA"/>
</dbReference>
<gene>
    <name evidence="1" type="ORF">BC008_26800</name>
</gene>
<organism evidence="1 2">
    <name type="scientific">Mastigocoleus testarum BC008</name>
    <dbReference type="NCBI Taxonomy" id="371196"/>
    <lineage>
        <taxon>Bacteria</taxon>
        <taxon>Bacillati</taxon>
        <taxon>Cyanobacteriota</taxon>
        <taxon>Cyanophyceae</taxon>
        <taxon>Nostocales</taxon>
        <taxon>Hapalosiphonaceae</taxon>
        <taxon>Mastigocoleus</taxon>
    </lineage>
</organism>
<evidence type="ECO:0000313" key="2">
    <source>
        <dbReference type="Proteomes" id="UP000053372"/>
    </source>
</evidence>
<evidence type="ECO:0000313" key="1">
    <source>
        <dbReference type="EMBL" id="KST66798.1"/>
    </source>
</evidence>
<dbReference type="RefSeq" id="WP_027846190.1">
    <property type="nucleotide sequence ID" value="NZ_LMTZ01000094.1"/>
</dbReference>
<name>A0A0V7ZQS9_9CYAN</name>
<dbReference type="OrthoDB" id="560781at2"/>
<accession>A0A0V7ZQS9</accession>
<protein>
    <submittedName>
        <fullName evidence="1">Uncharacterized protein</fullName>
    </submittedName>
</protein>
<dbReference type="Proteomes" id="UP000053372">
    <property type="component" value="Unassembled WGS sequence"/>
</dbReference>
<reference evidence="1 2" key="1">
    <citation type="journal article" date="2015" name="Genome Announc.">
        <title>Draft Genome of the Euendolithic (true boring) Cyanobacterium Mastigocoleus testarum strain BC008.</title>
        <authorList>
            <person name="Guida B.S."/>
            <person name="Garcia-Pichel F."/>
        </authorList>
    </citation>
    <scope>NUCLEOTIDE SEQUENCE [LARGE SCALE GENOMIC DNA]</scope>
    <source>
        <strain evidence="1 2">BC008</strain>
    </source>
</reference>
<keyword evidence="2" id="KW-1185">Reference proteome</keyword>
<comment type="caution">
    <text evidence="1">The sequence shown here is derived from an EMBL/GenBank/DDBJ whole genome shotgun (WGS) entry which is preliminary data.</text>
</comment>
<proteinExistence type="predicted"/>
<dbReference type="AlphaFoldDB" id="A0A0V7ZQS9"/>